<keyword evidence="3 11" id="KW-0812">Transmembrane</keyword>
<dbReference type="OrthoDB" id="9807790at2"/>
<feature type="domain" description="FtsK" evidence="12">
    <location>
        <begin position="466"/>
        <end position="666"/>
    </location>
</feature>
<evidence type="ECO:0000256" key="2">
    <source>
        <dbReference type="ARBA" id="ARBA00022475"/>
    </source>
</evidence>
<evidence type="ECO:0000256" key="7">
    <source>
        <dbReference type="ARBA" id="ARBA00022989"/>
    </source>
</evidence>
<dbReference type="GO" id="GO:0005886">
    <property type="term" value="C:plasma membrane"/>
    <property type="evidence" value="ECO:0007669"/>
    <property type="project" value="UniProtKB-SubCell"/>
</dbReference>
<dbReference type="SUPFAM" id="SSF52540">
    <property type="entry name" value="P-loop containing nucleoside triphosphate hydrolases"/>
    <property type="match status" value="3"/>
</dbReference>
<keyword evidence="14" id="KW-1185">Reference proteome</keyword>
<dbReference type="GO" id="GO:0005524">
    <property type="term" value="F:ATP binding"/>
    <property type="evidence" value="ECO:0007669"/>
    <property type="project" value="UniProtKB-UniRule"/>
</dbReference>
<dbReference type="SMART" id="SM00382">
    <property type="entry name" value="AAA"/>
    <property type="match status" value="3"/>
</dbReference>
<dbReference type="InterPro" id="IPR003593">
    <property type="entry name" value="AAA+_ATPase"/>
</dbReference>
<protein>
    <submittedName>
        <fullName evidence="13">AAA+ ATPase domain</fullName>
    </submittedName>
</protein>
<keyword evidence="8 11" id="KW-0472">Membrane</keyword>
<dbReference type="PANTHER" id="PTHR22683">
    <property type="entry name" value="SPORULATION PROTEIN RELATED"/>
    <property type="match status" value="1"/>
</dbReference>
<keyword evidence="5 9" id="KW-0547">Nucleotide-binding</keyword>
<comment type="subcellular location">
    <subcellularLocation>
        <location evidence="1">Cell membrane</location>
        <topology evidence="1">Multi-pass membrane protein</topology>
    </subcellularLocation>
</comment>
<feature type="transmembrane region" description="Helical" evidence="11">
    <location>
        <begin position="65"/>
        <end position="86"/>
    </location>
</feature>
<organism evidence="13 14">
    <name type="scientific">Propionibacterium ruminifibrarum</name>
    <dbReference type="NCBI Taxonomy" id="1962131"/>
    <lineage>
        <taxon>Bacteria</taxon>
        <taxon>Bacillati</taxon>
        <taxon>Actinomycetota</taxon>
        <taxon>Actinomycetes</taxon>
        <taxon>Propionibacteriales</taxon>
        <taxon>Propionibacteriaceae</taxon>
        <taxon>Propionibacterium</taxon>
    </lineage>
</organism>
<evidence type="ECO:0000256" key="10">
    <source>
        <dbReference type="SAM" id="MobiDB-lite"/>
    </source>
</evidence>
<evidence type="ECO:0000256" key="6">
    <source>
        <dbReference type="ARBA" id="ARBA00022840"/>
    </source>
</evidence>
<feature type="domain" description="FtsK" evidence="12">
    <location>
        <begin position="811"/>
        <end position="1002"/>
    </location>
</feature>
<dbReference type="Pfam" id="PF01580">
    <property type="entry name" value="FtsK_SpoIIIE"/>
    <property type="match status" value="2"/>
</dbReference>
<evidence type="ECO:0000256" key="4">
    <source>
        <dbReference type="ARBA" id="ARBA00022737"/>
    </source>
</evidence>
<feature type="binding site" evidence="9">
    <location>
        <begin position="1114"/>
        <end position="1121"/>
    </location>
    <ligand>
        <name>ATP</name>
        <dbReference type="ChEBI" id="CHEBI:30616"/>
    </ligand>
</feature>
<evidence type="ECO:0000259" key="12">
    <source>
        <dbReference type="PROSITE" id="PS50901"/>
    </source>
</evidence>
<dbReference type="InterPro" id="IPR050206">
    <property type="entry name" value="FtsK/SpoIIIE/SftA"/>
</dbReference>
<accession>A0A375I032</accession>
<dbReference type="Gene3D" id="3.40.50.300">
    <property type="entry name" value="P-loop containing nucleotide triphosphate hydrolases"/>
    <property type="match status" value="4"/>
</dbReference>
<evidence type="ECO:0000256" key="1">
    <source>
        <dbReference type="ARBA" id="ARBA00004651"/>
    </source>
</evidence>
<dbReference type="InterPro" id="IPR027417">
    <property type="entry name" value="P-loop_NTPase"/>
</dbReference>
<dbReference type="NCBIfam" id="TIGR03924">
    <property type="entry name" value="T7SS_EccC_a"/>
    <property type="match status" value="1"/>
</dbReference>
<reference evidence="14" key="1">
    <citation type="submission" date="2018-02" db="EMBL/GenBank/DDBJ databases">
        <authorList>
            <person name="Hornung B."/>
        </authorList>
    </citation>
    <scope>NUCLEOTIDE SEQUENCE [LARGE SCALE GENOMIC DNA]</scope>
</reference>
<dbReference type="PROSITE" id="PS50901">
    <property type="entry name" value="FTSK"/>
    <property type="match status" value="3"/>
</dbReference>
<dbReference type="InterPro" id="IPR023836">
    <property type="entry name" value="EccCa-like_Actinobacteria"/>
</dbReference>
<feature type="binding site" evidence="9">
    <location>
        <begin position="829"/>
        <end position="836"/>
    </location>
    <ligand>
        <name>ATP</name>
        <dbReference type="ChEBI" id="CHEBI:30616"/>
    </ligand>
</feature>
<gene>
    <name evidence="13" type="ORF">PROPJV5_1080</name>
</gene>
<evidence type="ECO:0000256" key="8">
    <source>
        <dbReference type="ARBA" id="ARBA00023136"/>
    </source>
</evidence>
<dbReference type="EMBL" id="OMOH01000004">
    <property type="protein sequence ID" value="SPF68137.1"/>
    <property type="molecule type" value="Genomic_DNA"/>
</dbReference>
<dbReference type="PANTHER" id="PTHR22683:SF1">
    <property type="entry name" value="TYPE VII SECRETION SYSTEM PROTEIN ESSC"/>
    <property type="match status" value="1"/>
</dbReference>
<keyword evidence="6 9" id="KW-0067">ATP-binding</keyword>
<feature type="region of interest" description="Disordered" evidence="10">
    <location>
        <begin position="11"/>
        <end position="37"/>
    </location>
</feature>
<evidence type="ECO:0000313" key="14">
    <source>
        <dbReference type="Proteomes" id="UP000265962"/>
    </source>
</evidence>
<feature type="binding site" evidence="9">
    <location>
        <begin position="489"/>
        <end position="496"/>
    </location>
    <ligand>
        <name>ATP</name>
        <dbReference type="ChEBI" id="CHEBI:30616"/>
    </ligand>
</feature>
<dbReference type="NCBIfam" id="TIGR03925">
    <property type="entry name" value="T7SS_EccC_b"/>
    <property type="match status" value="1"/>
</dbReference>
<proteinExistence type="predicted"/>
<evidence type="ECO:0000256" key="11">
    <source>
        <dbReference type="SAM" id="Phobius"/>
    </source>
</evidence>
<evidence type="ECO:0000256" key="3">
    <source>
        <dbReference type="ARBA" id="ARBA00022692"/>
    </source>
</evidence>
<name>A0A375I032_9ACTN</name>
<dbReference type="InterPro" id="IPR002543">
    <property type="entry name" value="FtsK_dom"/>
</dbReference>
<keyword evidence="2" id="KW-1003">Cell membrane</keyword>
<keyword evidence="4" id="KW-0677">Repeat</keyword>
<evidence type="ECO:0000256" key="5">
    <source>
        <dbReference type="ARBA" id="ARBA00022741"/>
    </source>
</evidence>
<dbReference type="GO" id="GO:0003677">
    <property type="term" value="F:DNA binding"/>
    <property type="evidence" value="ECO:0007669"/>
    <property type="project" value="InterPro"/>
</dbReference>
<dbReference type="Proteomes" id="UP000265962">
    <property type="component" value="Unassembled WGS sequence"/>
</dbReference>
<dbReference type="InterPro" id="IPR023837">
    <property type="entry name" value="EccCb-like_Actinobacteria"/>
</dbReference>
<sequence>MSLRIIHRPARVTEPLTRPEPRTISSPPSAGDGPSGGMSTQLLLPMVGALSSTLMMVVMRNGQPVYMLIAAVVLLVAIVSGVLMTFSSRGQAIRQRAHQRELYLDYLEGMHAELDEQVQQVREQAVASCPTPDGLMSIIVDPARLWERRMGDADFLSLRVGTADLPWIRLTMNDAESPMNPPDPVLAGEARRLIDGHQVIAGMPVRLPADAAGDISVIGDRAEVLNAARTLLSQAAALHSPDDLKIALACPPSRMDDWAGLDQLPHMVNARLLDGPVPARRVAPDVGSLARVLGAELTDRVEQAGLSRRSMTASPVHTPRMLVVMDEWGSNASPLPLPDSAFGPADVGITVIHLLQDRLHEPSDVSARLAVGEGGARLELLGREPATIGPIAVDRTSQARMTSLVRTLCPLRLRPEDRVEEQETPVMNVRQLLGIDSPDDISKDAAWAPRSAADFLRVPIGLDDQGSPVLLDLKESAQFGMGPHGICIGATGSGKSEMLRTLVLALAMTHSPEDLSMILVDYKGGAAFSPFTDLPHLAGLIDNLADDPHLTERARASIQGEVVRRQQMLKDAGHLPSITHYREARRQGADLPPMPHLFVVIDEFGELLTAEPEFSELFLQIGRIGRSIGVHLLLSSQRIESGKLRGLDTYLSYRLGLRTFSESESQVVLDTKDAFHLPAVPGYGYLKVDTSVYRRFRAGYVSGPVEEDEVDTDVQAEFAEPFALPLYNTIAAGRTSGDVEAAPQLTEPEVGQSLVDACVARLRDDARAVRPVWLPPLPERLTLNDVLSQDEPDPGLSAVIGLVDDPAHQSQQPWRLSLTTSGGHVAVIGAPGSGRSTFLRTLTASLALTHTPREVSVYGMDLTGGGLARLEGFPHVGGVATRGSRDRLRRLVEELTGMLTRRERLFQERAIESMAHLRHLHAQGSLPELPSADIVVLVDGFGLLRNEFEELSDQVNDLIVRGSSYGLHFVIALGRWNELRINQQSRFGTRLEFRLNDPTDSVIDRKLSQTIGADQRGRMLTDDKLFAQLSLPVLDDAADEDLGDALSELAKRVAGTWGGPAAAPIRLLPVALDPAQLTPPEQEPDAVPFGVRQDSMEDAFWELLDTDQHLLVLGDARCGKSTLLRTLARGLVTRFSSDELVIAVMDSRGTVPAAIPEEYLAGHAKSTRDAAGLAASIAKELESRTAMTPAERARSPRVVLMVDDYDILNAGGTEPLHPIVAYLPSARDLGFNVVLTRTVAGITRALYTEAIQGLRDTGGTTFLMSGDRSEGQIMPRVYAQTMPPGRGQLLRRGQRPVIVQAACEPGSASGDRRHEEVA</sequence>
<evidence type="ECO:0000313" key="13">
    <source>
        <dbReference type="EMBL" id="SPF68137.1"/>
    </source>
</evidence>
<feature type="domain" description="FtsK" evidence="12">
    <location>
        <begin position="1096"/>
        <end position="1273"/>
    </location>
</feature>
<evidence type="ECO:0000256" key="9">
    <source>
        <dbReference type="PROSITE-ProRule" id="PRU00289"/>
    </source>
</evidence>
<dbReference type="RefSeq" id="WP_119715330.1">
    <property type="nucleotide sequence ID" value="NZ_OMOH01000004.1"/>
</dbReference>
<keyword evidence="7 11" id="KW-1133">Transmembrane helix</keyword>